<reference evidence="7 8" key="1">
    <citation type="submission" date="2018-03" db="EMBL/GenBank/DDBJ databases">
        <title>Whole genome sequencing of Histamine producing bacteria.</title>
        <authorList>
            <person name="Butler K."/>
        </authorList>
    </citation>
    <scope>NUCLEOTIDE SEQUENCE [LARGE SCALE GENOMIC DNA]</scope>
    <source>
        <strain evidence="7 8">ATCC 51761</strain>
    </source>
</reference>
<feature type="domain" description="EamA" evidence="6">
    <location>
        <begin position="149"/>
        <end position="291"/>
    </location>
</feature>
<dbReference type="EMBL" id="PYOP01000046">
    <property type="protein sequence ID" value="PSW92339.1"/>
    <property type="molecule type" value="Genomic_DNA"/>
</dbReference>
<feature type="transmembrane region" description="Helical" evidence="5">
    <location>
        <begin position="249"/>
        <end position="266"/>
    </location>
</feature>
<proteinExistence type="predicted"/>
<feature type="transmembrane region" description="Helical" evidence="5">
    <location>
        <begin position="146"/>
        <end position="167"/>
    </location>
</feature>
<keyword evidence="3 5" id="KW-1133">Transmembrane helix</keyword>
<feature type="domain" description="EamA" evidence="6">
    <location>
        <begin position="8"/>
        <end position="136"/>
    </location>
</feature>
<evidence type="ECO:0000313" key="7">
    <source>
        <dbReference type="EMBL" id="PSW92339.1"/>
    </source>
</evidence>
<gene>
    <name evidence="7" type="ORF">C9J52_18745</name>
</gene>
<dbReference type="PANTHER" id="PTHR22911">
    <property type="entry name" value="ACYL-MALONYL CONDENSING ENZYME-RELATED"/>
    <property type="match status" value="1"/>
</dbReference>
<evidence type="ECO:0000256" key="1">
    <source>
        <dbReference type="ARBA" id="ARBA00004141"/>
    </source>
</evidence>
<keyword evidence="4 5" id="KW-0472">Membrane</keyword>
<dbReference type="PANTHER" id="PTHR22911:SF6">
    <property type="entry name" value="SOLUTE CARRIER FAMILY 35 MEMBER G1"/>
    <property type="match status" value="1"/>
</dbReference>
<evidence type="ECO:0000256" key="3">
    <source>
        <dbReference type="ARBA" id="ARBA00022989"/>
    </source>
</evidence>
<comment type="caution">
    <text evidence="7">The sequence shown here is derived from an EMBL/GenBank/DDBJ whole genome shotgun (WGS) entry which is preliminary data.</text>
</comment>
<feature type="transmembrane region" description="Helical" evidence="5">
    <location>
        <begin position="179"/>
        <end position="198"/>
    </location>
</feature>
<feature type="transmembrane region" description="Helical" evidence="5">
    <location>
        <begin position="92"/>
        <end position="109"/>
    </location>
</feature>
<dbReference type="Proteomes" id="UP000241190">
    <property type="component" value="Unassembled WGS sequence"/>
</dbReference>
<sequence length="306" mass="34271">MNSEIRPMLLMLVSTFSLSITGLLAKWLTHSFDPAWLCFFRLLFPAILAFWLMMITQWSQPNKQAWSGLIVRGICITGSQLCFLASIKHLSLVEAVVLFGTSPLFVPILERIFFKTPIKRLIIINLGITFTGLLFIAGNLEQMKFGGSLLLGLAGGIFNAGSQVAMYRSSKSKSNLTPLGVSAWSFIVASIFLVPFLMLSPMTTAVEWHTLTGWQHPLLLLLLFMAVCTVNTQVFRAKAYQLAESGSQLAPIIFTNLIFSAIWQFMFFNHPMSWNKLVGVSLIILATILNTFVPIWLRNKRCQPNC</sequence>
<dbReference type="SUPFAM" id="SSF103481">
    <property type="entry name" value="Multidrug resistance efflux transporter EmrE"/>
    <property type="match status" value="2"/>
</dbReference>
<feature type="transmembrane region" description="Helical" evidence="5">
    <location>
        <begin position="121"/>
        <end position="140"/>
    </location>
</feature>
<feature type="transmembrane region" description="Helical" evidence="5">
    <location>
        <begin position="218"/>
        <end position="237"/>
    </location>
</feature>
<organism evidence="7 8">
    <name type="scientific">Photobacterium iliopiscarium</name>
    <dbReference type="NCBI Taxonomy" id="56192"/>
    <lineage>
        <taxon>Bacteria</taxon>
        <taxon>Pseudomonadati</taxon>
        <taxon>Pseudomonadota</taxon>
        <taxon>Gammaproteobacteria</taxon>
        <taxon>Vibrionales</taxon>
        <taxon>Vibrionaceae</taxon>
        <taxon>Photobacterium</taxon>
    </lineage>
</organism>
<protein>
    <submittedName>
        <fullName evidence="7">EamA/RhaT family transporter</fullName>
    </submittedName>
</protein>
<name>A0ABX5GMP4_9GAMM</name>
<comment type="subcellular location">
    <subcellularLocation>
        <location evidence="1">Membrane</location>
        <topology evidence="1">Multi-pass membrane protein</topology>
    </subcellularLocation>
</comment>
<dbReference type="Pfam" id="PF00892">
    <property type="entry name" value="EamA"/>
    <property type="match status" value="2"/>
</dbReference>
<evidence type="ECO:0000256" key="2">
    <source>
        <dbReference type="ARBA" id="ARBA00022692"/>
    </source>
</evidence>
<keyword evidence="8" id="KW-1185">Reference proteome</keyword>
<evidence type="ECO:0000259" key="6">
    <source>
        <dbReference type="Pfam" id="PF00892"/>
    </source>
</evidence>
<dbReference type="RefSeq" id="WP_045038687.1">
    <property type="nucleotide sequence ID" value="NZ_JZSR01000054.1"/>
</dbReference>
<feature type="transmembrane region" description="Helical" evidence="5">
    <location>
        <begin position="278"/>
        <end position="297"/>
    </location>
</feature>
<feature type="transmembrane region" description="Helical" evidence="5">
    <location>
        <begin position="65"/>
        <end position="86"/>
    </location>
</feature>
<feature type="transmembrane region" description="Helical" evidence="5">
    <location>
        <begin position="35"/>
        <end position="53"/>
    </location>
</feature>
<evidence type="ECO:0000256" key="4">
    <source>
        <dbReference type="ARBA" id="ARBA00023136"/>
    </source>
</evidence>
<dbReference type="InterPro" id="IPR000620">
    <property type="entry name" value="EamA_dom"/>
</dbReference>
<accession>A0ABX5GMP4</accession>
<dbReference type="InterPro" id="IPR037185">
    <property type="entry name" value="EmrE-like"/>
</dbReference>
<evidence type="ECO:0000256" key="5">
    <source>
        <dbReference type="SAM" id="Phobius"/>
    </source>
</evidence>
<evidence type="ECO:0000313" key="8">
    <source>
        <dbReference type="Proteomes" id="UP000241190"/>
    </source>
</evidence>
<keyword evidence="2 5" id="KW-0812">Transmembrane</keyword>